<evidence type="ECO:0000313" key="1">
    <source>
        <dbReference type="EMBL" id="DAD85859.1"/>
    </source>
</evidence>
<accession>A0A8S5MVC7</accession>
<name>A0A8S5MVC7_9CAUD</name>
<proteinExistence type="predicted"/>
<reference evidence="1" key="1">
    <citation type="journal article" date="2021" name="Proc. Natl. Acad. Sci. U.S.A.">
        <title>A Catalog of Tens of Thousands of Viruses from Human Metagenomes Reveals Hidden Associations with Chronic Diseases.</title>
        <authorList>
            <person name="Tisza M.J."/>
            <person name="Buck C.B."/>
        </authorList>
    </citation>
    <scope>NUCLEOTIDE SEQUENCE</scope>
    <source>
        <strain evidence="1">CtutT7</strain>
    </source>
</reference>
<sequence length="42" mass="4924">MYRKFDIPLSKIKPRNHPLDLKIHVRAVAALISTSFISRRHP</sequence>
<dbReference type="EMBL" id="BK014989">
    <property type="protein sequence ID" value="DAD85859.1"/>
    <property type="molecule type" value="Genomic_DNA"/>
</dbReference>
<protein>
    <submittedName>
        <fullName evidence="1">Uncharacterized protein</fullName>
    </submittedName>
</protein>
<organism evidence="1">
    <name type="scientific">Siphoviridae sp. ctutT7</name>
    <dbReference type="NCBI Taxonomy" id="2826506"/>
    <lineage>
        <taxon>Viruses</taxon>
        <taxon>Duplodnaviria</taxon>
        <taxon>Heunggongvirae</taxon>
        <taxon>Uroviricota</taxon>
        <taxon>Caudoviricetes</taxon>
    </lineage>
</organism>